<evidence type="ECO:0000313" key="1">
    <source>
        <dbReference type="EMBL" id="VDP75746.1"/>
    </source>
</evidence>
<dbReference type="InterPro" id="IPR016024">
    <property type="entry name" value="ARM-type_fold"/>
</dbReference>
<sequence>MAHLTRFFSLKNFPYSPDDIHCLTEIFSKMFADSQSKVVSLFMDTLQFFIKEYNPLLRDWLYTLLIRLLYRQSHEALSSHQKAIQETLFVLRSHFPLNSQFISCCHFIMDNAHTPNFRVKTCLLEYMKDLILMMSPDLIANPSNEVINAIGKIISWSAEPKSADVRRVIRVSSPRKPNSTNFKGCAITVLDLPSYITDLATYNFIPNMQNVRVVSNSAEGNNIGNNKTALNPDF</sequence>
<evidence type="ECO:0000313" key="2">
    <source>
        <dbReference type="Proteomes" id="UP000269396"/>
    </source>
</evidence>
<dbReference type="Proteomes" id="UP000269396">
    <property type="component" value="Unassembled WGS sequence"/>
</dbReference>
<name>A0A183PUB2_9TREM</name>
<dbReference type="InterPro" id="IPR011989">
    <property type="entry name" value="ARM-like"/>
</dbReference>
<dbReference type="Gene3D" id="1.25.10.10">
    <property type="entry name" value="Leucine-rich Repeat Variant"/>
    <property type="match status" value="1"/>
</dbReference>
<dbReference type="AlphaFoldDB" id="A0A183PUB2"/>
<dbReference type="EMBL" id="UZAL01039606">
    <property type="protein sequence ID" value="VDP75746.1"/>
    <property type="molecule type" value="Genomic_DNA"/>
</dbReference>
<keyword evidence="2" id="KW-1185">Reference proteome</keyword>
<dbReference type="STRING" id="31246.A0A183PUB2"/>
<gene>
    <name evidence="1" type="ORF">SMTD_LOCUS17950</name>
</gene>
<organism evidence="1 2">
    <name type="scientific">Schistosoma mattheei</name>
    <dbReference type="NCBI Taxonomy" id="31246"/>
    <lineage>
        <taxon>Eukaryota</taxon>
        <taxon>Metazoa</taxon>
        <taxon>Spiralia</taxon>
        <taxon>Lophotrochozoa</taxon>
        <taxon>Platyhelminthes</taxon>
        <taxon>Trematoda</taxon>
        <taxon>Digenea</taxon>
        <taxon>Strigeidida</taxon>
        <taxon>Schistosomatoidea</taxon>
        <taxon>Schistosomatidae</taxon>
        <taxon>Schistosoma</taxon>
    </lineage>
</organism>
<reference evidence="1 2" key="1">
    <citation type="submission" date="2018-11" db="EMBL/GenBank/DDBJ databases">
        <authorList>
            <consortium name="Pathogen Informatics"/>
        </authorList>
    </citation>
    <scope>NUCLEOTIDE SEQUENCE [LARGE SCALE GENOMIC DNA]</scope>
    <source>
        <strain>Denwood</strain>
        <strain evidence="2">Zambia</strain>
    </source>
</reference>
<accession>A0A183PUB2</accession>
<dbReference type="SUPFAM" id="SSF48371">
    <property type="entry name" value="ARM repeat"/>
    <property type="match status" value="1"/>
</dbReference>
<proteinExistence type="predicted"/>
<protein>
    <submittedName>
        <fullName evidence="1">Uncharacterized protein</fullName>
    </submittedName>
</protein>